<feature type="compositionally biased region" description="Low complexity" evidence="1">
    <location>
        <begin position="23"/>
        <end position="37"/>
    </location>
</feature>
<feature type="chain" id="PRO_5039312152" description="Lipoprotein" evidence="2">
    <location>
        <begin position="23"/>
        <end position="223"/>
    </location>
</feature>
<reference evidence="3 4" key="1">
    <citation type="journal article" date="2019" name="J. Ind. Microbiol. Biotechnol.">
        <title>The complete genomic sequence of Streptomyces spectabilis NRRL-2792 and identification of secondary metabolite biosynthetic gene clusters.</title>
        <authorList>
            <person name="Sinha A."/>
            <person name="Phillips-Salemka S."/>
            <person name="Niraula T.A."/>
            <person name="Short K.A."/>
            <person name="Niraula N.P."/>
        </authorList>
    </citation>
    <scope>NUCLEOTIDE SEQUENCE [LARGE SCALE GENOMIC DNA]</scope>
    <source>
        <strain evidence="3 4">NRRL 2792</strain>
    </source>
</reference>
<evidence type="ECO:0000256" key="1">
    <source>
        <dbReference type="SAM" id="MobiDB-lite"/>
    </source>
</evidence>
<dbReference type="Proteomes" id="UP000316806">
    <property type="component" value="Chromosome"/>
</dbReference>
<feature type="region of interest" description="Disordered" evidence="1">
    <location>
        <begin position="23"/>
        <end position="68"/>
    </location>
</feature>
<evidence type="ECO:0000256" key="2">
    <source>
        <dbReference type="SAM" id="SignalP"/>
    </source>
</evidence>
<evidence type="ECO:0008006" key="5">
    <source>
        <dbReference type="Google" id="ProtNLM"/>
    </source>
</evidence>
<feature type="signal peptide" evidence="2">
    <location>
        <begin position="1"/>
        <end position="22"/>
    </location>
</feature>
<organism evidence="3 4">
    <name type="scientific">Streptomyces spectabilis</name>
    <dbReference type="NCBI Taxonomy" id="68270"/>
    <lineage>
        <taxon>Bacteria</taxon>
        <taxon>Bacillati</taxon>
        <taxon>Actinomycetota</taxon>
        <taxon>Actinomycetes</taxon>
        <taxon>Kitasatosporales</taxon>
        <taxon>Streptomycetaceae</taxon>
        <taxon>Streptomyces</taxon>
    </lineage>
</organism>
<dbReference type="RefSeq" id="WP_144320358.1">
    <property type="nucleotide sequence ID" value="NZ_CP040916.1"/>
</dbReference>
<proteinExistence type="predicted"/>
<dbReference type="EMBL" id="CP040916">
    <property type="protein sequence ID" value="QDQ13048.1"/>
    <property type="molecule type" value="Genomic_DNA"/>
</dbReference>
<dbReference type="AlphaFoldDB" id="A0A516RBM5"/>
<gene>
    <name evidence="3" type="ORF">FH965_22845</name>
</gene>
<sequence>MKRRTLPVVAAFATTAALLLTACGGGDNSSDGSQDNGKIAGADESGGKKENSPSPTAPQDGAADHPAVRLPADVKNVYESWKTGDPVKDAALADARRRIDATDAAIANGGSESEAIPFYYKGEALVGAAEWISGFKKDGLSITGTTRYYAPQVTEHGKTAVSVLYCADESKAYTKNRKTGKPDKTPVTDKSYVLYNTRLDKNKQGVWQTTMLSSQRGNAKCTP</sequence>
<accession>A0A516RBM5</accession>
<dbReference type="PROSITE" id="PS51257">
    <property type="entry name" value="PROKAR_LIPOPROTEIN"/>
    <property type="match status" value="1"/>
</dbReference>
<evidence type="ECO:0000313" key="3">
    <source>
        <dbReference type="EMBL" id="QDQ13048.1"/>
    </source>
</evidence>
<evidence type="ECO:0000313" key="4">
    <source>
        <dbReference type="Proteomes" id="UP000316806"/>
    </source>
</evidence>
<protein>
    <recommendedName>
        <fullName evidence="5">Lipoprotein</fullName>
    </recommendedName>
</protein>
<name>A0A516RBM5_STRST</name>
<keyword evidence="2" id="KW-0732">Signal</keyword>